<name>A0A0D3IYT3_EMIH1</name>
<organism evidence="2 3">
    <name type="scientific">Emiliania huxleyi (strain CCMP1516)</name>
    <dbReference type="NCBI Taxonomy" id="280463"/>
    <lineage>
        <taxon>Eukaryota</taxon>
        <taxon>Haptista</taxon>
        <taxon>Haptophyta</taxon>
        <taxon>Prymnesiophyceae</taxon>
        <taxon>Isochrysidales</taxon>
        <taxon>Noelaerhabdaceae</taxon>
        <taxon>Emiliania</taxon>
    </lineage>
</organism>
<proteinExistence type="predicted"/>
<dbReference type="PROSITE" id="PS51747">
    <property type="entry name" value="CYT_DCMP_DEAMINASES_2"/>
    <property type="match status" value="1"/>
</dbReference>
<keyword evidence="3" id="KW-1185">Reference proteome</keyword>
<dbReference type="EnsemblProtists" id="EOD16418">
    <property type="protein sequence ID" value="EOD16418"/>
    <property type="gene ID" value="EMIHUDRAFT_50436"/>
</dbReference>
<dbReference type="GO" id="GO:0008251">
    <property type="term" value="F:tRNA-specific adenosine deaminase activity"/>
    <property type="evidence" value="ECO:0007669"/>
    <property type="project" value="TreeGrafter"/>
</dbReference>
<evidence type="ECO:0000313" key="3">
    <source>
        <dbReference type="Proteomes" id="UP000013827"/>
    </source>
</evidence>
<evidence type="ECO:0000259" key="1">
    <source>
        <dbReference type="PROSITE" id="PS51747"/>
    </source>
</evidence>
<sequence>FMDLALEEAAAARDAGEVPIGSVLVMAGEVVASARNRVEELQDASAHAEMLCMRAAAASHGGWRLNADAAGDPCPSTLYVTVEPCPMCYAALHGFRVERLVYGAPNDRLGAV</sequence>
<dbReference type="PANTHER" id="PTHR11079:SF179">
    <property type="entry name" value="TRNA(ADENINE(34)) DEAMINASE, CHLOROPLASTIC"/>
    <property type="match status" value="1"/>
</dbReference>
<dbReference type="Pfam" id="PF00383">
    <property type="entry name" value="dCMP_cyt_deam_1"/>
    <property type="match status" value="1"/>
</dbReference>
<dbReference type="STRING" id="2903.R1C1L2"/>
<dbReference type="RefSeq" id="XP_005768847.1">
    <property type="nucleotide sequence ID" value="XM_005768790.1"/>
</dbReference>
<feature type="domain" description="CMP/dCMP-type deaminase" evidence="1">
    <location>
        <begin position="1"/>
        <end position="112"/>
    </location>
</feature>
<dbReference type="AlphaFoldDB" id="A0A0D3IYT3"/>
<reference evidence="3" key="1">
    <citation type="journal article" date="2013" name="Nature">
        <title>Pan genome of the phytoplankton Emiliania underpins its global distribution.</title>
        <authorList>
            <person name="Read B.A."/>
            <person name="Kegel J."/>
            <person name="Klute M.J."/>
            <person name="Kuo A."/>
            <person name="Lefebvre S.C."/>
            <person name="Maumus F."/>
            <person name="Mayer C."/>
            <person name="Miller J."/>
            <person name="Monier A."/>
            <person name="Salamov A."/>
            <person name="Young J."/>
            <person name="Aguilar M."/>
            <person name="Claverie J.M."/>
            <person name="Frickenhaus S."/>
            <person name="Gonzalez K."/>
            <person name="Herman E.K."/>
            <person name="Lin Y.C."/>
            <person name="Napier J."/>
            <person name="Ogata H."/>
            <person name="Sarno A.F."/>
            <person name="Shmutz J."/>
            <person name="Schroeder D."/>
            <person name="de Vargas C."/>
            <person name="Verret F."/>
            <person name="von Dassow P."/>
            <person name="Valentin K."/>
            <person name="Van de Peer Y."/>
            <person name="Wheeler G."/>
            <person name="Dacks J.B."/>
            <person name="Delwiche C.F."/>
            <person name="Dyhrman S.T."/>
            <person name="Glockner G."/>
            <person name="John U."/>
            <person name="Richards T."/>
            <person name="Worden A.Z."/>
            <person name="Zhang X."/>
            <person name="Grigoriev I.V."/>
            <person name="Allen A.E."/>
            <person name="Bidle K."/>
            <person name="Borodovsky M."/>
            <person name="Bowler C."/>
            <person name="Brownlee C."/>
            <person name="Cock J.M."/>
            <person name="Elias M."/>
            <person name="Gladyshev V.N."/>
            <person name="Groth M."/>
            <person name="Guda C."/>
            <person name="Hadaegh A."/>
            <person name="Iglesias-Rodriguez M.D."/>
            <person name="Jenkins J."/>
            <person name="Jones B.M."/>
            <person name="Lawson T."/>
            <person name="Leese F."/>
            <person name="Lindquist E."/>
            <person name="Lobanov A."/>
            <person name="Lomsadze A."/>
            <person name="Malik S.B."/>
            <person name="Marsh M.E."/>
            <person name="Mackinder L."/>
            <person name="Mock T."/>
            <person name="Mueller-Roeber B."/>
            <person name="Pagarete A."/>
            <person name="Parker M."/>
            <person name="Probert I."/>
            <person name="Quesneville H."/>
            <person name="Raines C."/>
            <person name="Rensing S.A."/>
            <person name="Riano-Pachon D.M."/>
            <person name="Richier S."/>
            <person name="Rokitta S."/>
            <person name="Shiraiwa Y."/>
            <person name="Soanes D.M."/>
            <person name="van der Giezen M."/>
            <person name="Wahlund T.M."/>
            <person name="Williams B."/>
            <person name="Wilson W."/>
            <person name="Wolfe G."/>
            <person name="Wurch L.L."/>
        </authorList>
    </citation>
    <scope>NUCLEOTIDE SEQUENCE</scope>
</reference>
<dbReference type="Proteomes" id="UP000013827">
    <property type="component" value="Unassembled WGS sequence"/>
</dbReference>
<dbReference type="GeneID" id="17262568"/>
<dbReference type="CDD" id="cd01285">
    <property type="entry name" value="nucleoside_deaminase"/>
    <property type="match status" value="1"/>
</dbReference>
<dbReference type="PANTHER" id="PTHR11079">
    <property type="entry name" value="CYTOSINE DEAMINASE FAMILY MEMBER"/>
    <property type="match status" value="1"/>
</dbReference>
<dbReference type="InterPro" id="IPR002125">
    <property type="entry name" value="CMP_dCMP_dom"/>
</dbReference>
<dbReference type="InterPro" id="IPR016193">
    <property type="entry name" value="Cytidine_deaminase-like"/>
</dbReference>
<dbReference type="eggNOG" id="KOG1018">
    <property type="taxonomic scope" value="Eukaryota"/>
</dbReference>
<reference evidence="2" key="2">
    <citation type="submission" date="2024-10" db="UniProtKB">
        <authorList>
            <consortium name="EnsemblProtists"/>
        </authorList>
    </citation>
    <scope>IDENTIFICATION</scope>
</reference>
<dbReference type="GO" id="GO:0002100">
    <property type="term" value="P:tRNA wobble adenosine to inosine editing"/>
    <property type="evidence" value="ECO:0007669"/>
    <property type="project" value="TreeGrafter"/>
</dbReference>
<dbReference type="SUPFAM" id="SSF53927">
    <property type="entry name" value="Cytidine deaminase-like"/>
    <property type="match status" value="1"/>
</dbReference>
<dbReference type="HOGENOM" id="CLU_025810_3_2_1"/>
<accession>A0A0D3IYT3</accession>
<dbReference type="KEGG" id="ehx:EMIHUDRAFT_50436"/>
<evidence type="ECO:0000313" key="2">
    <source>
        <dbReference type="EnsemblProtists" id="EOD16418"/>
    </source>
</evidence>
<dbReference type="PaxDb" id="2903-EOD16418"/>
<protein>
    <recommendedName>
        <fullName evidence="1">CMP/dCMP-type deaminase domain-containing protein</fullName>
    </recommendedName>
</protein>
<dbReference type="Gene3D" id="3.40.140.10">
    <property type="entry name" value="Cytidine Deaminase, domain 2"/>
    <property type="match status" value="1"/>
</dbReference>